<name>A0A1L8RJ75_9ENTE</name>
<keyword evidence="4 6" id="KW-1133">Transmembrane helix</keyword>
<keyword evidence="5 6" id="KW-0472">Membrane</keyword>
<feature type="transmembrane region" description="Helical" evidence="6">
    <location>
        <begin position="95"/>
        <end position="114"/>
    </location>
</feature>
<accession>A0A1L8RJ75</accession>
<evidence type="ECO:0000256" key="5">
    <source>
        <dbReference type="ARBA" id="ARBA00023136"/>
    </source>
</evidence>
<comment type="caution">
    <text evidence="7">The sequence shown here is derived from an EMBL/GenBank/DDBJ whole genome shotgun (WGS) entry which is preliminary data.</text>
</comment>
<keyword evidence="8" id="KW-1185">Reference proteome</keyword>
<organism evidence="7 8">
    <name type="scientific">Enterococcus canis</name>
    <dbReference type="NCBI Taxonomy" id="214095"/>
    <lineage>
        <taxon>Bacteria</taxon>
        <taxon>Bacillati</taxon>
        <taxon>Bacillota</taxon>
        <taxon>Bacilli</taxon>
        <taxon>Lactobacillales</taxon>
        <taxon>Enterococcaceae</taxon>
        <taxon>Enterococcus</taxon>
    </lineage>
</organism>
<proteinExistence type="inferred from homology"/>
<evidence type="ECO:0000256" key="3">
    <source>
        <dbReference type="ARBA" id="ARBA00022692"/>
    </source>
</evidence>
<keyword evidence="3 6" id="KW-0812">Transmembrane</keyword>
<dbReference type="PANTHER" id="PTHR23291">
    <property type="entry name" value="BAX INHIBITOR-RELATED"/>
    <property type="match status" value="1"/>
</dbReference>
<evidence type="ECO:0000313" key="8">
    <source>
        <dbReference type="Proteomes" id="UP000181884"/>
    </source>
</evidence>
<feature type="transmembrane region" description="Helical" evidence="6">
    <location>
        <begin position="120"/>
        <end position="136"/>
    </location>
</feature>
<feature type="transmembrane region" description="Helical" evidence="6">
    <location>
        <begin position="157"/>
        <end position="179"/>
    </location>
</feature>
<comment type="subcellular location">
    <subcellularLocation>
        <location evidence="1">Membrane</location>
        <topology evidence="1">Multi-pass membrane protein</topology>
    </subcellularLocation>
</comment>
<evidence type="ECO:0000313" key="7">
    <source>
        <dbReference type="EMBL" id="OJG19807.1"/>
    </source>
</evidence>
<comment type="similarity">
    <text evidence="2 6">Belongs to the BI1 family.</text>
</comment>
<reference evidence="7 8" key="1">
    <citation type="submission" date="2014-12" db="EMBL/GenBank/DDBJ databases">
        <title>Draft genome sequences of 29 type strains of Enterococci.</title>
        <authorList>
            <person name="Zhong Z."/>
            <person name="Sun Z."/>
            <person name="Liu W."/>
            <person name="Zhang W."/>
            <person name="Zhang H."/>
        </authorList>
    </citation>
    <scope>NUCLEOTIDE SEQUENCE [LARGE SCALE GENOMIC DNA]</scope>
    <source>
        <strain evidence="7 8">DSM 17029</strain>
    </source>
</reference>
<evidence type="ECO:0000256" key="4">
    <source>
        <dbReference type="ARBA" id="ARBA00022989"/>
    </source>
</evidence>
<protein>
    <submittedName>
        <fullName evidence="7">Membrane protein</fullName>
    </submittedName>
</protein>
<feature type="transmembrane region" description="Helical" evidence="6">
    <location>
        <begin position="6"/>
        <end position="27"/>
    </location>
</feature>
<dbReference type="Proteomes" id="UP000181884">
    <property type="component" value="Unassembled WGS sequence"/>
</dbReference>
<dbReference type="AlphaFoldDB" id="A0A1L8RJ75"/>
<sequence>MHFVSRFPLGVMGLWLVEIALVLLLGIKGQKNPSLAAAGFVAYSVVNGIVLAFTLGYYNVGDITTAFIASAATFLGMAAVGMFTKRDLSALGRVMYGALMGIIVAMLLNIFVLHSGPVDMFIAILMVIVFAGITAYDNQRIQAIYLQSGGQAGTGTAVFLALQLYLDFINLFLAFLRIFGKNN</sequence>
<feature type="transmembrane region" description="Helical" evidence="6">
    <location>
        <begin position="34"/>
        <end position="57"/>
    </location>
</feature>
<gene>
    <name evidence="7" type="ORF">RU97_GL000040</name>
</gene>
<evidence type="ECO:0000256" key="1">
    <source>
        <dbReference type="ARBA" id="ARBA00004141"/>
    </source>
</evidence>
<dbReference type="CDD" id="cd10432">
    <property type="entry name" value="BI-1-like_bacterial"/>
    <property type="match status" value="1"/>
</dbReference>
<evidence type="ECO:0000256" key="6">
    <source>
        <dbReference type="RuleBase" id="RU004379"/>
    </source>
</evidence>
<feature type="transmembrane region" description="Helical" evidence="6">
    <location>
        <begin position="63"/>
        <end position="83"/>
    </location>
</feature>
<dbReference type="STRING" id="214095.RU97_GL000040"/>
<dbReference type="Pfam" id="PF01027">
    <property type="entry name" value="Bax1-I"/>
    <property type="match status" value="1"/>
</dbReference>
<dbReference type="EMBL" id="JXKH01000001">
    <property type="protein sequence ID" value="OJG19807.1"/>
    <property type="molecule type" value="Genomic_DNA"/>
</dbReference>
<dbReference type="InterPro" id="IPR006214">
    <property type="entry name" value="Bax_inhibitor_1-related"/>
</dbReference>
<dbReference type="PANTHER" id="PTHR23291:SF50">
    <property type="entry name" value="PROTEIN LIFEGUARD 4"/>
    <property type="match status" value="1"/>
</dbReference>
<dbReference type="GO" id="GO:0005886">
    <property type="term" value="C:plasma membrane"/>
    <property type="evidence" value="ECO:0007669"/>
    <property type="project" value="TreeGrafter"/>
</dbReference>
<evidence type="ECO:0000256" key="2">
    <source>
        <dbReference type="ARBA" id="ARBA00010350"/>
    </source>
</evidence>